<dbReference type="InterPro" id="IPR000873">
    <property type="entry name" value="AMP-dep_synth/lig_dom"/>
</dbReference>
<gene>
    <name evidence="7" type="primary">acsA</name>
    <name evidence="11" type="ORF">IPA_05465</name>
</gene>
<dbReference type="Pfam" id="PF00501">
    <property type="entry name" value="AMP-binding"/>
    <property type="match status" value="1"/>
</dbReference>
<feature type="binding site" evidence="7">
    <location>
        <begin position="184"/>
        <end position="187"/>
    </location>
    <ligand>
        <name>CoA</name>
        <dbReference type="ChEBI" id="CHEBI:57287"/>
    </ligand>
</feature>
<dbReference type="GO" id="GO:0043427">
    <property type="term" value="P:carbon fixation by 3-hydroxypropionate cycle"/>
    <property type="evidence" value="ECO:0007669"/>
    <property type="project" value="UniProtKB-ARBA"/>
</dbReference>
<feature type="modified residue" description="N6-acetyllysine" evidence="7">
    <location>
        <position position="602"/>
    </location>
</feature>
<dbReference type="PANTHER" id="PTHR24095:SF232">
    <property type="entry name" value="ACETYL-COENZYME A SYNTHETASE"/>
    <property type="match status" value="1"/>
</dbReference>
<dbReference type="GO" id="GO:0016208">
    <property type="term" value="F:AMP binding"/>
    <property type="evidence" value="ECO:0007669"/>
    <property type="project" value="InterPro"/>
</dbReference>
<evidence type="ECO:0000256" key="7">
    <source>
        <dbReference type="HAMAP-Rule" id="MF_01123"/>
    </source>
</evidence>
<feature type="binding site" evidence="7">
    <location>
        <position position="508"/>
    </location>
    <ligand>
        <name>ATP</name>
        <dbReference type="ChEBI" id="CHEBI:30616"/>
    </ligand>
</feature>
<evidence type="ECO:0000256" key="5">
    <source>
        <dbReference type="ARBA" id="ARBA00051214"/>
    </source>
</evidence>
<dbReference type="GO" id="GO:0005524">
    <property type="term" value="F:ATP binding"/>
    <property type="evidence" value="ECO:0007669"/>
    <property type="project" value="UniProtKB-KW"/>
</dbReference>
<comment type="similarity">
    <text evidence="1 7">Belongs to the ATP-dependent AMP-binding enzyme family.</text>
</comment>
<evidence type="ECO:0000259" key="10">
    <source>
        <dbReference type="Pfam" id="PF16177"/>
    </source>
</evidence>
<dbReference type="GO" id="GO:0043955">
    <property type="term" value="F:3-hydroxypropionyl-CoA synthetase activity"/>
    <property type="evidence" value="ECO:0007669"/>
    <property type="project" value="UniProtKB-EC"/>
</dbReference>
<protein>
    <recommendedName>
        <fullName evidence="7">Acetyl-coenzyme A synthetase</fullName>
        <shortName evidence="7">AcCoA synthetase</shortName>
        <shortName evidence="7">Acs</shortName>
        <ecNumber evidence="7">6.2.1.1</ecNumber>
    </recommendedName>
    <alternativeName>
        <fullName evidence="7">Acetate--CoA ligase</fullName>
    </alternativeName>
    <alternativeName>
        <fullName evidence="7">Acyl-activating enzyme</fullName>
    </alternativeName>
</protein>
<dbReference type="SUPFAM" id="SSF56801">
    <property type="entry name" value="Acetyl-CoA synthetase-like"/>
    <property type="match status" value="1"/>
</dbReference>
<dbReference type="InterPro" id="IPR025110">
    <property type="entry name" value="AMP-bd_C"/>
</dbReference>
<feature type="binding site" evidence="7">
    <location>
        <position position="535"/>
    </location>
    <ligand>
        <name>Mg(2+)</name>
        <dbReference type="ChEBI" id="CHEBI:18420"/>
    </ligand>
</feature>
<feature type="binding site" evidence="7">
    <location>
        <position position="530"/>
    </location>
    <ligand>
        <name>Mg(2+)</name>
        <dbReference type="ChEBI" id="CHEBI:18420"/>
    </ligand>
</feature>
<keyword evidence="3 7" id="KW-0547">Nucleotide-binding</keyword>
<evidence type="ECO:0000256" key="4">
    <source>
        <dbReference type="ARBA" id="ARBA00022840"/>
    </source>
</evidence>
<feature type="domain" description="Acetyl-coenzyme A synthetase N-terminal" evidence="10">
    <location>
        <begin position="22"/>
        <end position="74"/>
    </location>
</feature>
<feature type="binding site" evidence="7">
    <location>
        <begin position="378"/>
        <end position="380"/>
    </location>
    <ligand>
        <name>ATP</name>
        <dbReference type="ChEBI" id="CHEBI:30616"/>
    </ligand>
</feature>
<keyword evidence="12" id="KW-1185">Reference proteome</keyword>
<evidence type="ECO:0000256" key="6">
    <source>
        <dbReference type="ARBA" id="ARBA00059013"/>
    </source>
</evidence>
<dbReference type="KEGG" id="ipc:IPA_05465"/>
<evidence type="ECO:0000313" key="11">
    <source>
        <dbReference type="EMBL" id="UXD21564.1"/>
    </source>
</evidence>
<dbReference type="InterPro" id="IPR045851">
    <property type="entry name" value="AMP-bd_C_sf"/>
</dbReference>
<name>A0A977K9M8_9CREN</name>
<dbReference type="PANTHER" id="PTHR24095">
    <property type="entry name" value="ACETYL-COENZYME A SYNTHETASE"/>
    <property type="match status" value="1"/>
</dbReference>
<dbReference type="NCBIfam" id="NF001208">
    <property type="entry name" value="PRK00174.1"/>
    <property type="match status" value="1"/>
</dbReference>
<dbReference type="InterPro" id="IPR020845">
    <property type="entry name" value="AMP-binding_CS"/>
</dbReference>
<organism evidence="11 12">
    <name type="scientific">Ignicoccus pacificus DSM 13166</name>
    <dbReference type="NCBI Taxonomy" id="940294"/>
    <lineage>
        <taxon>Archaea</taxon>
        <taxon>Thermoproteota</taxon>
        <taxon>Thermoprotei</taxon>
        <taxon>Desulfurococcales</taxon>
        <taxon>Desulfurococcaceae</taxon>
        <taxon>Ignicoccus</taxon>
    </lineage>
</organism>
<feature type="binding site" evidence="7">
    <location>
        <position position="519"/>
    </location>
    <ligand>
        <name>ATP</name>
        <dbReference type="ChEBI" id="CHEBI:30616"/>
    </ligand>
</feature>
<dbReference type="Pfam" id="PF16177">
    <property type="entry name" value="ACAS_N"/>
    <property type="match status" value="1"/>
</dbReference>
<keyword evidence="7" id="KW-0479">Metal-binding</keyword>
<evidence type="ECO:0000259" key="8">
    <source>
        <dbReference type="Pfam" id="PF00501"/>
    </source>
</evidence>
<dbReference type="PROSITE" id="PS00455">
    <property type="entry name" value="AMP_BINDING"/>
    <property type="match status" value="1"/>
</dbReference>
<dbReference type="FunFam" id="3.40.50.12780:FF:000001">
    <property type="entry name" value="Acetyl-coenzyme A synthetase"/>
    <property type="match status" value="1"/>
</dbReference>
<comment type="catalytic activity">
    <reaction evidence="5">
        <text>3-hydroxypropanoate + ATP + CoA = 3-hydroxypropanoyl-CoA + AMP + diphosphate</text>
        <dbReference type="Rhea" id="RHEA:26534"/>
        <dbReference type="ChEBI" id="CHEBI:16510"/>
        <dbReference type="ChEBI" id="CHEBI:30616"/>
        <dbReference type="ChEBI" id="CHEBI:33019"/>
        <dbReference type="ChEBI" id="CHEBI:57287"/>
        <dbReference type="ChEBI" id="CHEBI:58528"/>
        <dbReference type="ChEBI" id="CHEBI:456215"/>
        <dbReference type="EC" id="6.2.1.36"/>
    </reaction>
</comment>
<dbReference type="CDD" id="cd05966">
    <property type="entry name" value="ACS"/>
    <property type="match status" value="1"/>
</dbReference>
<evidence type="ECO:0000313" key="12">
    <source>
        <dbReference type="Proteomes" id="UP001063698"/>
    </source>
</evidence>
<evidence type="ECO:0000259" key="9">
    <source>
        <dbReference type="Pfam" id="PF13193"/>
    </source>
</evidence>
<dbReference type="Proteomes" id="UP001063698">
    <property type="component" value="Chromosome"/>
</dbReference>
<comment type="catalytic activity">
    <reaction evidence="7">
        <text>acetate + ATP + CoA = acetyl-CoA + AMP + diphosphate</text>
        <dbReference type="Rhea" id="RHEA:23176"/>
        <dbReference type="ChEBI" id="CHEBI:30089"/>
        <dbReference type="ChEBI" id="CHEBI:30616"/>
        <dbReference type="ChEBI" id="CHEBI:33019"/>
        <dbReference type="ChEBI" id="CHEBI:57287"/>
        <dbReference type="ChEBI" id="CHEBI:57288"/>
        <dbReference type="ChEBI" id="CHEBI:456215"/>
        <dbReference type="EC" id="6.2.1.1"/>
    </reaction>
</comment>
<comment type="caution">
    <text evidence="7">Lacks conserved residue(s) required for the propagation of feature annotation.</text>
</comment>
<evidence type="ECO:0000256" key="2">
    <source>
        <dbReference type="ARBA" id="ARBA00022598"/>
    </source>
</evidence>
<dbReference type="AlphaFoldDB" id="A0A977K9M8"/>
<dbReference type="Gene3D" id="3.40.50.12780">
    <property type="entry name" value="N-terminal domain of ligase-like"/>
    <property type="match status" value="1"/>
</dbReference>
<dbReference type="GO" id="GO:0019427">
    <property type="term" value="P:acetyl-CoA biosynthetic process from acetate"/>
    <property type="evidence" value="ECO:0007669"/>
    <property type="project" value="UniProtKB-UniRule"/>
</dbReference>
<dbReference type="InterPro" id="IPR042099">
    <property type="entry name" value="ANL_N_sf"/>
</dbReference>
<feature type="domain" description="AMP-binding enzyme C-terminal" evidence="9">
    <location>
        <begin position="524"/>
        <end position="602"/>
    </location>
</feature>
<feature type="domain" description="AMP-dependent synthetase/ligase" evidence="8">
    <location>
        <begin position="76"/>
        <end position="466"/>
    </location>
</feature>
<dbReference type="GO" id="GO:0003987">
    <property type="term" value="F:acetate-CoA ligase activity"/>
    <property type="evidence" value="ECO:0007669"/>
    <property type="project" value="UniProtKB-UniRule"/>
</dbReference>
<comment type="cofactor">
    <cofactor evidence="7">
        <name>Mg(2+)</name>
        <dbReference type="ChEBI" id="CHEBI:18420"/>
    </cofactor>
</comment>
<dbReference type="Pfam" id="PF13193">
    <property type="entry name" value="AMP-binding_C"/>
    <property type="match status" value="1"/>
</dbReference>
<dbReference type="NCBIfam" id="TIGR02188">
    <property type="entry name" value="Ac_CoA_lig_AcsA"/>
    <property type="match status" value="1"/>
</dbReference>
<comment type="function">
    <text evidence="6">Plays a role in the autotrophic CO(2) fixation pathway. Activates 3-hydroxypropionate to its CoA ester. Can also activate propionate, and to a lesser extent acrylate, acetate and butyrate.</text>
</comment>
<dbReference type="EMBL" id="CP006868">
    <property type="protein sequence ID" value="UXD21564.1"/>
    <property type="molecule type" value="Genomic_DNA"/>
</dbReference>
<evidence type="ECO:0000256" key="1">
    <source>
        <dbReference type="ARBA" id="ARBA00006432"/>
    </source>
</evidence>
<comment type="function">
    <text evidence="7">Catalyzes the conversion of acetate into acetyl-CoA (AcCoA), an essential intermediate at the junction of anabolic and catabolic pathways. AcsA undergoes a two-step reaction. In the first half reaction, AcsA combines acetate with ATP to form acetyl-adenylate (AcAMP) intermediate. In the second half reaction, it can then transfer the acetyl group from AcAMP to the sulfhydryl group of CoA, forming the product AcCoA.</text>
</comment>
<keyword evidence="2 7" id="KW-0436">Ligase</keyword>
<dbReference type="InterPro" id="IPR032387">
    <property type="entry name" value="ACAS_N"/>
</dbReference>
<evidence type="ECO:0000256" key="3">
    <source>
        <dbReference type="ARBA" id="ARBA00022741"/>
    </source>
</evidence>
<dbReference type="GO" id="GO:0046872">
    <property type="term" value="F:metal ion binding"/>
    <property type="evidence" value="ECO:0007669"/>
    <property type="project" value="UniProtKB-KW"/>
</dbReference>
<reference evidence="11" key="1">
    <citation type="submission" date="2013-11" db="EMBL/GenBank/DDBJ databases">
        <title>Comparative genomics of Ignicoccus.</title>
        <authorList>
            <person name="Podar M."/>
        </authorList>
    </citation>
    <scope>NUCLEOTIDE SEQUENCE</scope>
    <source>
        <strain evidence="11">DSM 13166</strain>
    </source>
</reference>
<proteinExistence type="inferred from homology"/>
<dbReference type="EC" id="6.2.1.1" evidence="7"/>
<keyword evidence="7" id="KW-0007">Acetylation</keyword>
<feature type="binding site" evidence="7">
    <location>
        <begin position="402"/>
        <end position="407"/>
    </location>
    <ligand>
        <name>ATP</name>
        <dbReference type="ChEBI" id="CHEBI:30616"/>
    </ligand>
</feature>
<accession>A0A977K9M8</accession>
<comment type="PTM">
    <text evidence="7">Acetylated. Deacetylation by the SIR2-homolog deacetylase activates the enzyme.</text>
</comment>
<feature type="binding site" evidence="7">
    <location>
        <position position="532"/>
    </location>
    <ligand>
        <name>Mg(2+)</name>
        <dbReference type="ChEBI" id="CHEBI:18420"/>
    </ligand>
</feature>
<sequence length="647" mass="73158">MAEETKTVLPLAKGVVPTGKLHEMRKRALEDPEGFWSEIASELYWKKGWDKVVEGEPPYFKWFVGGKTNLAYNALDRHVKTWRKNKAAIIWEGEPGETRVLTYYQLWKEVNKFANVLRDLGVKKGDRVTIYMPMVPEAAIAMLATVRIGAIHSVVFSGFSAKGLAERINDAQAKVVITADGMYRRGKKLNLKEIVDKALQETPSVESVVVYNRLGLDINMEEGRDYWWNDLMEGAETYAEPEWVESEHPSFILYTSGTTGKPKGIIHDTAGYMVGVYATMKWVFDIKDEDIHWCTADVGWITGHSYVVYGPLLHGATTLMYEGAPDYPKPDRWWSIIEKYGVSIFCTAPTAIRMFMRYGEKWVERHDLSSLRILGSVGEPINPEAWWWYFKHIGKEKCPIVDTWWQTETGHIMISPAPGIELVPLKPGSATFPLPGVDADVVDDNGNPVPPNTRGYLVIKKPWPGMLHGVWGDPERYKRTYWSKFPGWYFTGDYAMKDEDGYFWILGRADDVIKVAGHRLGTMEIESAFVAHPAVAEAAVVGKPHPVKGESIVAFIVLKEGQQPSDELREELRKWIRETIGPVATPDEIHFVTKLPKTRSGKIMRRVLRAVISGKELGDLSTLEDEASVEEVKRAVAQLRKDLGLSE</sequence>
<dbReference type="Gene3D" id="3.30.300.30">
    <property type="match status" value="1"/>
</dbReference>
<dbReference type="InterPro" id="IPR011904">
    <property type="entry name" value="Ac_CoA_lig"/>
</dbReference>
<feature type="binding site" evidence="7">
    <location>
        <position position="302"/>
    </location>
    <ligand>
        <name>CoA</name>
        <dbReference type="ChEBI" id="CHEBI:57287"/>
    </ligand>
</feature>
<feature type="binding site" evidence="7">
    <location>
        <position position="493"/>
    </location>
    <ligand>
        <name>ATP</name>
        <dbReference type="ChEBI" id="CHEBI:30616"/>
    </ligand>
</feature>
<keyword evidence="4 7" id="KW-0067">ATP-binding</keyword>
<dbReference type="HAMAP" id="MF_01123">
    <property type="entry name" value="Ac_CoA_synth"/>
    <property type="match status" value="1"/>
</dbReference>
<keyword evidence="7" id="KW-0460">Magnesium</keyword>
<feature type="binding site" evidence="7">
    <location>
        <position position="577"/>
    </location>
    <ligand>
        <name>CoA</name>
        <dbReference type="ChEBI" id="CHEBI:57287"/>
    </ligand>
</feature>